<feature type="active site" description="Proton acceptor" evidence="4">
    <location>
        <position position="190"/>
    </location>
</feature>
<dbReference type="InterPro" id="IPR016035">
    <property type="entry name" value="Acyl_Trfase/lysoPLipase"/>
</dbReference>
<evidence type="ECO:0000256" key="1">
    <source>
        <dbReference type="ARBA" id="ARBA00022801"/>
    </source>
</evidence>
<dbReference type="InterPro" id="IPR050301">
    <property type="entry name" value="NTE"/>
</dbReference>
<proteinExistence type="predicted"/>
<organism evidence="5 6">
    <name type="scientific">Denitratisoma oestradiolicum</name>
    <dbReference type="NCBI Taxonomy" id="311182"/>
    <lineage>
        <taxon>Bacteria</taxon>
        <taxon>Pseudomonadati</taxon>
        <taxon>Pseudomonadota</taxon>
        <taxon>Betaproteobacteria</taxon>
        <taxon>Nitrosomonadales</taxon>
        <taxon>Sterolibacteriaceae</taxon>
        <taxon>Denitratisoma</taxon>
    </lineage>
</organism>
<sequence>MPSINFLSALLLATFLSACSALIEKPAPVASAPAPVAVAPMKIALVLGGGAARGFAHVGVIKVLEAQGIIPDLVVGTSAGSVVGALYAAGRSGFDLQKIAQEMDEGQIGDWSLPDRGVLKGEALQTFINRAVDNRPLEKLAKPFAAVVTDLGNGEMVVFQTGNTGMAVRASSTVPGVFQPVRINGREYVDGGLVSPVPVRVARSLGANFVIAVDISSKPQDHRTQSTLDVLLQTVTIMGQSISRHELKEADVVIRPVTADLPSADFQGRHRAILEGERAATAAMPEIKARLARAR</sequence>
<dbReference type="InterPro" id="IPR002641">
    <property type="entry name" value="PNPLA_dom"/>
</dbReference>
<dbReference type="RefSeq" id="WP_145768896.1">
    <property type="nucleotide sequence ID" value="NZ_LR778301.1"/>
</dbReference>
<comment type="caution">
    <text evidence="4">Lacks conserved residue(s) required for the propagation of feature annotation.</text>
</comment>
<feature type="short sequence motif" description="DGA/G" evidence="4">
    <location>
        <begin position="190"/>
        <end position="192"/>
    </location>
</feature>
<dbReference type="Pfam" id="PF01734">
    <property type="entry name" value="Patatin"/>
    <property type="match status" value="1"/>
</dbReference>
<reference evidence="5 6" key="1">
    <citation type="submission" date="2020-03" db="EMBL/GenBank/DDBJ databases">
        <authorList>
            <consortium name="Genoscope - CEA"/>
            <person name="William W."/>
        </authorList>
    </citation>
    <scope>NUCLEOTIDE SEQUENCE [LARGE SCALE GENOMIC DNA]</scope>
    <source>
        <strain evidence="6">DSM 16959</strain>
    </source>
</reference>
<dbReference type="EMBL" id="LR778301">
    <property type="protein sequence ID" value="CAB1368859.1"/>
    <property type="molecule type" value="Genomic_DNA"/>
</dbReference>
<dbReference type="Gene3D" id="3.40.1090.10">
    <property type="entry name" value="Cytosolic phospholipase A2 catalytic domain"/>
    <property type="match status" value="1"/>
</dbReference>
<keyword evidence="2 4" id="KW-0442">Lipid degradation</keyword>
<dbReference type="PANTHER" id="PTHR14226">
    <property type="entry name" value="NEUROPATHY TARGET ESTERASE/SWISS CHEESE D.MELANOGASTER"/>
    <property type="match status" value="1"/>
</dbReference>
<keyword evidence="6" id="KW-1185">Reference proteome</keyword>
<dbReference type="PANTHER" id="PTHR14226:SF76">
    <property type="entry name" value="NTE FAMILY PROTEIN RSSA"/>
    <property type="match status" value="1"/>
</dbReference>
<name>A0A6S6Y0Y2_9PROT</name>
<dbReference type="AlphaFoldDB" id="A0A6S6Y0Y2"/>
<dbReference type="Proteomes" id="UP000515733">
    <property type="component" value="Chromosome"/>
</dbReference>
<feature type="short sequence motif" description="GXSXG" evidence="4">
    <location>
        <begin position="76"/>
        <end position="80"/>
    </location>
</feature>
<evidence type="ECO:0000256" key="3">
    <source>
        <dbReference type="ARBA" id="ARBA00023098"/>
    </source>
</evidence>
<evidence type="ECO:0000313" key="5">
    <source>
        <dbReference type="EMBL" id="CAB1368859.1"/>
    </source>
</evidence>
<evidence type="ECO:0000256" key="4">
    <source>
        <dbReference type="PROSITE-ProRule" id="PRU01161"/>
    </source>
</evidence>
<accession>A0A6S6Y0Y2</accession>
<dbReference type="GO" id="GO:0016042">
    <property type="term" value="P:lipid catabolic process"/>
    <property type="evidence" value="ECO:0007669"/>
    <property type="project" value="UniProtKB-UniRule"/>
</dbReference>
<dbReference type="CDD" id="cd07205">
    <property type="entry name" value="Pat_PNPLA6_PNPLA7_NTE1_like"/>
    <property type="match status" value="1"/>
</dbReference>
<dbReference type="SUPFAM" id="SSF52151">
    <property type="entry name" value="FabD/lysophospholipase-like"/>
    <property type="match status" value="1"/>
</dbReference>
<dbReference type="KEGG" id="doe:DENOEST_1694"/>
<dbReference type="PROSITE" id="PS51635">
    <property type="entry name" value="PNPLA"/>
    <property type="match status" value="1"/>
</dbReference>
<dbReference type="OrthoDB" id="5290098at2"/>
<gene>
    <name evidence="5" type="ORF">DENOEST_1694</name>
</gene>
<dbReference type="GO" id="GO:0016787">
    <property type="term" value="F:hydrolase activity"/>
    <property type="evidence" value="ECO:0007669"/>
    <property type="project" value="UniProtKB-UniRule"/>
</dbReference>
<keyword evidence="3 4" id="KW-0443">Lipid metabolism</keyword>
<feature type="active site" description="Nucleophile" evidence="4">
    <location>
        <position position="78"/>
    </location>
</feature>
<evidence type="ECO:0000256" key="2">
    <source>
        <dbReference type="ARBA" id="ARBA00022963"/>
    </source>
</evidence>
<keyword evidence="1 4" id="KW-0378">Hydrolase</keyword>
<protein>
    <submittedName>
        <fullName evidence="5">Patatin</fullName>
    </submittedName>
</protein>
<evidence type="ECO:0000313" key="6">
    <source>
        <dbReference type="Proteomes" id="UP000515733"/>
    </source>
</evidence>